<dbReference type="GO" id="GO:0008270">
    <property type="term" value="F:zinc ion binding"/>
    <property type="evidence" value="ECO:0007669"/>
    <property type="project" value="InterPro"/>
</dbReference>
<evidence type="ECO:0000313" key="9">
    <source>
        <dbReference type="Proteomes" id="UP000321181"/>
    </source>
</evidence>
<evidence type="ECO:0000256" key="1">
    <source>
        <dbReference type="ARBA" id="ARBA00006217"/>
    </source>
</evidence>
<feature type="binding site" evidence="7">
    <location>
        <position position="6"/>
    </location>
    <ligand>
        <name>Zn(2+)</name>
        <dbReference type="ChEBI" id="CHEBI:29105"/>
    </ligand>
</feature>
<dbReference type="EC" id="4.2.1.1" evidence="2"/>
<dbReference type="AlphaFoldDB" id="A0A512DDP6"/>
<dbReference type="PANTHER" id="PTHR43175:SF3">
    <property type="entry name" value="CARBON DISULFIDE HYDROLASE"/>
    <property type="match status" value="1"/>
</dbReference>
<dbReference type="EMBL" id="BJYY01000014">
    <property type="protein sequence ID" value="GEO34591.1"/>
    <property type="molecule type" value="Genomic_DNA"/>
</dbReference>
<evidence type="ECO:0000256" key="4">
    <source>
        <dbReference type="ARBA" id="ARBA00022833"/>
    </source>
</evidence>
<keyword evidence="9" id="KW-1185">Reference proteome</keyword>
<evidence type="ECO:0000256" key="2">
    <source>
        <dbReference type="ARBA" id="ARBA00012925"/>
    </source>
</evidence>
<keyword evidence="4 7" id="KW-0862">Zinc</keyword>
<dbReference type="Pfam" id="PF00484">
    <property type="entry name" value="Pro_CA"/>
    <property type="match status" value="1"/>
</dbReference>
<keyword evidence="3 7" id="KW-0479">Metal-binding</keyword>
<organism evidence="8 9">
    <name type="scientific">Cellulomonas aerilata</name>
    <dbReference type="NCBI Taxonomy" id="515326"/>
    <lineage>
        <taxon>Bacteria</taxon>
        <taxon>Bacillati</taxon>
        <taxon>Actinomycetota</taxon>
        <taxon>Actinomycetes</taxon>
        <taxon>Micrococcales</taxon>
        <taxon>Cellulomonadaceae</taxon>
        <taxon>Cellulomonas</taxon>
    </lineage>
</organism>
<feature type="binding site" evidence="7">
    <location>
        <position position="4"/>
    </location>
    <ligand>
        <name>Zn(2+)</name>
        <dbReference type="ChEBI" id="CHEBI:29105"/>
    </ligand>
</feature>
<comment type="cofactor">
    <cofactor evidence="7">
        <name>Zn(2+)</name>
        <dbReference type="ChEBI" id="CHEBI:29105"/>
    </cofactor>
    <text evidence="7">Binds 1 zinc ion per subunit.</text>
</comment>
<comment type="catalytic activity">
    <reaction evidence="6">
        <text>hydrogencarbonate + H(+) = CO2 + H2O</text>
        <dbReference type="Rhea" id="RHEA:10748"/>
        <dbReference type="ChEBI" id="CHEBI:15377"/>
        <dbReference type="ChEBI" id="CHEBI:15378"/>
        <dbReference type="ChEBI" id="CHEBI:16526"/>
        <dbReference type="ChEBI" id="CHEBI:17544"/>
        <dbReference type="EC" id="4.2.1.1"/>
    </reaction>
</comment>
<gene>
    <name evidence="8" type="ORF">CAE01nite_23160</name>
</gene>
<protein>
    <recommendedName>
        <fullName evidence="2">carbonic anhydrase</fullName>
        <ecNumber evidence="2">4.2.1.1</ecNumber>
    </recommendedName>
</protein>
<evidence type="ECO:0000256" key="6">
    <source>
        <dbReference type="ARBA" id="ARBA00048348"/>
    </source>
</evidence>
<evidence type="ECO:0000313" key="8">
    <source>
        <dbReference type="EMBL" id="GEO34591.1"/>
    </source>
</evidence>
<dbReference type="GO" id="GO:0004089">
    <property type="term" value="F:carbonate dehydratase activity"/>
    <property type="evidence" value="ECO:0007669"/>
    <property type="project" value="UniProtKB-EC"/>
</dbReference>
<evidence type="ECO:0000256" key="7">
    <source>
        <dbReference type="PIRSR" id="PIRSR601765-1"/>
    </source>
</evidence>
<comment type="similarity">
    <text evidence="1">Belongs to the beta-class carbonic anhydrase family.</text>
</comment>
<feature type="binding site" evidence="7">
    <location>
        <position position="60"/>
    </location>
    <ligand>
        <name>Zn(2+)</name>
        <dbReference type="ChEBI" id="CHEBI:29105"/>
    </ligand>
</feature>
<reference evidence="8 9" key="1">
    <citation type="submission" date="2019-07" db="EMBL/GenBank/DDBJ databases">
        <title>Whole genome shotgun sequence of Cellulomonas aerilata NBRC 106308.</title>
        <authorList>
            <person name="Hosoyama A."/>
            <person name="Uohara A."/>
            <person name="Ohji S."/>
            <person name="Ichikawa N."/>
        </authorList>
    </citation>
    <scope>NUCLEOTIDE SEQUENCE [LARGE SCALE GENOMIC DNA]</scope>
    <source>
        <strain evidence="8 9">NBRC 106308</strain>
    </source>
</reference>
<name>A0A512DDP6_9CELL</name>
<dbReference type="InterPro" id="IPR036874">
    <property type="entry name" value="Carbonic_anhydrase_sf"/>
</dbReference>
<dbReference type="Proteomes" id="UP000321181">
    <property type="component" value="Unassembled WGS sequence"/>
</dbReference>
<comment type="function">
    <text evidence="5">Catalyzes the reversible hydration of carbon dioxide to form bicarbonate.</text>
</comment>
<dbReference type="RefSeq" id="WP_281285597.1">
    <property type="nucleotide sequence ID" value="NZ_BAAARM010000004.1"/>
</dbReference>
<sequence>MVACTDARLDAYRVLGLNKGEAHVVRTVGGVVTDDVVRSLTLSERLPGTREVVLVHHTGCGMPTLTADAS</sequence>
<evidence type="ECO:0000256" key="5">
    <source>
        <dbReference type="ARBA" id="ARBA00024993"/>
    </source>
</evidence>
<dbReference type="PANTHER" id="PTHR43175">
    <property type="entry name" value="CARBONIC ANHYDRASE"/>
    <property type="match status" value="1"/>
</dbReference>
<accession>A0A512DDP6</accession>
<dbReference type="Gene3D" id="3.40.1050.10">
    <property type="entry name" value="Carbonic anhydrase"/>
    <property type="match status" value="1"/>
</dbReference>
<dbReference type="SUPFAM" id="SSF53056">
    <property type="entry name" value="beta-carbonic anhydrase, cab"/>
    <property type="match status" value="1"/>
</dbReference>
<proteinExistence type="inferred from homology"/>
<dbReference type="InterPro" id="IPR001765">
    <property type="entry name" value="Carbonic_anhydrase"/>
</dbReference>
<comment type="caution">
    <text evidence="8">The sequence shown here is derived from an EMBL/GenBank/DDBJ whole genome shotgun (WGS) entry which is preliminary data.</text>
</comment>
<feature type="binding site" evidence="7">
    <location>
        <position position="57"/>
    </location>
    <ligand>
        <name>Zn(2+)</name>
        <dbReference type="ChEBI" id="CHEBI:29105"/>
    </ligand>
</feature>
<evidence type="ECO:0000256" key="3">
    <source>
        <dbReference type="ARBA" id="ARBA00022723"/>
    </source>
</evidence>